<dbReference type="RefSeq" id="WP_088275161.1">
    <property type="nucleotide sequence ID" value="NZ_FNVE01000003.1"/>
</dbReference>
<dbReference type="AlphaFoldDB" id="A0AAQ1G777"/>
<proteinExistence type="inferred from homology"/>
<comment type="caution">
    <text evidence="3">The sequence shown here is derived from an EMBL/GenBank/DDBJ whole genome shotgun (WGS) entry which is preliminary data.</text>
</comment>
<feature type="domain" description="YcgL" evidence="2">
    <location>
        <begin position="3"/>
        <end position="87"/>
    </location>
</feature>
<gene>
    <name evidence="3" type="ORF">SAMN05216586_103174</name>
</gene>
<dbReference type="InterPro" id="IPR027354">
    <property type="entry name" value="YcgL_dom"/>
</dbReference>
<dbReference type="Gene3D" id="3.10.510.20">
    <property type="entry name" value="YcgL domain"/>
    <property type="match status" value="1"/>
</dbReference>
<dbReference type="PROSITE" id="PS51648">
    <property type="entry name" value="YCGL"/>
    <property type="match status" value="1"/>
</dbReference>
<evidence type="ECO:0000313" key="4">
    <source>
        <dbReference type="Proteomes" id="UP000243518"/>
    </source>
</evidence>
<dbReference type="Pfam" id="PF05166">
    <property type="entry name" value="YcgL"/>
    <property type="match status" value="1"/>
</dbReference>
<organism evidence="3 4">
    <name type="scientific">Halopseudomonas aestusnigri</name>
    <dbReference type="NCBI Taxonomy" id="857252"/>
    <lineage>
        <taxon>Bacteria</taxon>
        <taxon>Pseudomonadati</taxon>
        <taxon>Pseudomonadota</taxon>
        <taxon>Gammaproteobacteria</taxon>
        <taxon>Pseudomonadales</taxon>
        <taxon>Pseudomonadaceae</taxon>
        <taxon>Halopseudomonas</taxon>
    </lineage>
</organism>
<dbReference type="PANTHER" id="PTHR38109:SF1">
    <property type="entry name" value="PROTEIN YCGL"/>
    <property type="match status" value="1"/>
</dbReference>
<dbReference type="InterPro" id="IPR038068">
    <property type="entry name" value="YcgL-like_sf"/>
</dbReference>
<accession>A0AAQ1G777</accession>
<name>A0AAQ1G777_9GAMM</name>
<dbReference type="Proteomes" id="UP000243518">
    <property type="component" value="Unassembled WGS sequence"/>
</dbReference>
<evidence type="ECO:0000313" key="3">
    <source>
        <dbReference type="EMBL" id="SEG08703.1"/>
    </source>
</evidence>
<evidence type="ECO:0000259" key="2">
    <source>
        <dbReference type="PROSITE" id="PS51648"/>
    </source>
</evidence>
<dbReference type="PANTHER" id="PTHR38109">
    <property type="entry name" value="PROTEIN YCGL"/>
    <property type="match status" value="1"/>
</dbReference>
<reference evidence="3 4" key="1">
    <citation type="submission" date="2016-10" db="EMBL/GenBank/DDBJ databases">
        <authorList>
            <person name="Varghese N."/>
            <person name="Submissions S."/>
        </authorList>
    </citation>
    <scope>NUCLEOTIDE SEQUENCE [LARGE SCALE GENOMIC DNA]</scope>
    <source>
        <strain evidence="3 4">CECT 8317</strain>
    </source>
</reference>
<dbReference type="HAMAP" id="MF_01866">
    <property type="entry name" value="UPF0745"/>
    <property type="match status" value="1"/>
</dbReference>
<keyword evidence="4" id="KW-1185">Reference proteome</keyword>
<dbReference type="EMBL" id="FNVE01000003">
    <property type="protein sequence ID" value="SEG08703.1"/>
    <property type="molecule type" value="Genomic_DNA"/>
</dbReference>
<dbReference type="SUPFAM" id="SSF160191">
    <property type="entry name" value="YcgL-like"/>
    <property type="match status" value="1"/>
</dbReference>
<evidence type="ECO:0000256" key="1">
    <source>
        <dbReference type="HAMAP-Rule" id="MF_01866"/>
    </source>
</evidence>
<protein>
    <recommendedName>
        <fullName evidence="1">YcgL domain-containing protein SAMN05216586_103174</fullName>
    </recommendedName>
</protein>
<sequence>MKVLCSIFRSTKKQGMYLYVPREKGLSELPEALLQLFGRGEHAMDLVLHEERKLAQEDILTVLQNLKEQGFHLQMPPQEDDYIQHLPPELLNRNDPI</sequence>